<comment type="similarity">
    <text evidence="2 4">Belongs to the GerABKA family.</text>
</comment>
<evidence type="ECO:0000256" key="1">
    <source>
        <dbReference type="ARBA" id="ARBA00004141"/>
    </source>
</evidence>
<dbReference type="EMBL" id="JBHMAF010000194">
    <property type="protein sequence ID" value="MFB9761586.1"/>
    <property type="molecule type" value="Genomic_DNA"/>
</dbReference>
<feature type="transmembrane region" description="Helical" evidence="6">
    <location>
        <begin position="442"/>
        <end position="467"/>
    </location>
</feature>
<comment type="caution">
    <text evidence="7">The sequence shown here is derived from an EMBL/GenBank/DDBJ whole genome shotgun (WGS) entry which is preliminary data.</text>
</comment>
<dbReference type="InterPro" id="IPR004995">
    <property type="entry name" value="Spore_Ger"/>
</dbReference>
<accession>A0ABV5WNE7</accession>
<proteinExistence type="inferred from homology"/>
<gene>
    <name evidence="7" type="ORF">ACFFMS_25425</name>
</gene>
<sequence>MKPLRNRSYKRSNEKTYERKIETDTNELLLSADLTTNLKRIKKDIGNSPDIVIREFKLGSNPCIQVAAVYIDSLSDKYMVSDFIMRSLMYETADSAYKTMSSNKSIFDFIKDNSLTIGEIKVIKNWSELLLSLLSGNTLILIDGWPEAISNSTKGGESRAVTEPTTQIVIRGPKESFNESLNTNISLIRRRIKSPNLWLEMMKIGDVTQTDVAILYIKGIAKDNLVEEVKQRLHTIKTDGILESGNIEAFIEDKTFTVFPTIYNTERPDAVAGNLLEGRIAILVNGTPFVLIVPTIFAQFFQVPSDYYDRYDIATFLRVLRYIGFIISLVFPALYIALITFHQGMIPAPLLITLAASREGVPFPAVVEALLMEFSFEVLREAGIRMPRAVGQAVSIVGALILGQAAVQAGIVSPAMVIVVAITGISSFSTPSYDLAIAARLIRFSLMLLAAFLGLLGVMLGLIAIIAHLSSLRSFGAPYLTPFAPFILADQKDALLRFPLWSLLTRPRFIGTNNRNRTQSPFVSNKNRLKDDGNEKS</sequence>
<feature type="transmembrane region" description="Helical" evidence="6">
    <location>
        <begin position="280"/>
        <end position="302"/>
    </location>
</feature>
<evidence type="ECO:0000256" key="3">
    <source>
        <dbReference type="ARBA" id="ARBA00023136"/>
    </source>
</evidence>
<reference evidence="7 8" key="1">
    <citation type="submission" date="2024-09" db="EMBL/GenBank/DDBJ databases">
        <authorList>
            <person name="Sun Q."/>
            <person name="Mori K."/>
        </authorList>
    </citation>
    <scope>NUCLEOTIDE SEQUENCE [LARGE SCALE GENOMIC DNA]</scope>
    <source>
        <strain evidence="7 8">JCM 11201</strain>
    </source>
</reference>
<feature type="compositionally biased region" description="Polar residues" evidence="5">
    <location>
        <begin position="515"/>
        <end position="526"/>
    </location>
</feature>
<evidence type="ECO:0000256" key="2">
    <source>
        <dbReference type="ARBA" id="ARBA00005278"/>
    </source>
</evidence>
<organism evidence="7 8">
    <name type="scientific">Ectobacillus funiculus</name>
    <dbReference type="NCBI Taxonomy" id="137993"/>
    <lineage>
        <taxon>Bacteria</taxon>
        <taxon>Bacillati</taxon>
        <taxon>Bacillota</taxon>
        <taxon>Bacilli</taxon>
        <taxon>Bacillales</taxon>
        <taxon>Bacillaceae</taxon>
        <taxon>Ectobacillus</taxon>
    </lineage>
</organism>
<dbReference type="PANTHER" id="PTHR22550:SF5">
    <property type="entry name" value="LEUCINE ZIPPER PROTEIN 4"/>
    <property type="match status" value="1"/>
</dbReference>
<evidence type="ECO:0000256" key="4">
    <source>
        <dbReference type="PIRNR" id="PIRNR005690"/>
    </source>
</evidence>
<protein>
    <submittedName>
        <fullName evidence="7">Spore germination protein</fullName>
    </submittedName>
</protein>
<feature type="transmembrane region" description="Helical" evidence="6">
    <location>
        <begin position="393"/>
        <end position="422"/>
    </location>
</feature>
<feature type="region of interest" description="Disordered" evidence="5">
    <location>
        <begin position="515"/>
        <end position="537"/>
    </location>
</feature>
<dbReference type="RefSeq" id="WP_379951782.1">
    <property type="nucleotide sequence ID" value="NZ_JBHMAF010000194.1"/>
</dbReference>
<evidence type="ECO:0000256" key="5">
    <source>
        <dbReference type="SAM" id="MobiDB-lite"/>
    </source>
</evidence>
<dbReference type="InterPro" id="IPR050768">
    <property type="entry name" value="UPF0353/GerABKA_families"/>
</dbReference>
<evidence type="ECO:0000313" key="7">
    <source>
        <dbReference type="EMBL" id="MFB9761586.1"/>
    </source>
</evidence>
<keyword evidence="8" id="KW-1185">Reference proteome</keyword>
<keyword evidence="6" id="KW-1133">Transmembrane helix</keyword>
<dbReference type="PANTHER" id="PTHR22550">
    <property type="entry name" value="SPORE GERMINATION PROTEIN"/>
    <property type="match status" value="1"/>
</dbReference>
<keyword evidence="6" id="KW-0812">Transmembrane</keyword>
<name>A0ABV5WNE7_9BACI</name>
<dbReference type="PIRSF" id="PIRSF005690">
    <property type="entry name" value="GerBA"/>
    <property type="match status" value="1"/>
</dbReference>
<comment type="subcellular location">
    <subcellularLocation>
        <location evidence="4">Cell membrane</location>
    </subcellularLocation>
    <subcellularLocation>
        <location evidence="1">Membrane</location>
        <topology evidence="1">Multi-pass membrane protein</topology>
    </subcellularLocation>
</comment>
<evidence type="ECO:0000256" key="6">
    <source>
        <dbReference type="SAM" id="Phobius"/>
    </source>
</evidence>
<evidence type="ECO:0000313" key="8">
    <source>
        <dbReference type="Proteomes" id="UP001589609"/>
    </source>
</evidence>
<feature type="compositionally biased region" description="Basic and acidic residues" evidence="5">
    <location>
        <begin position="528"/>
        <end position="537"/>
    </location>
</feature>
<keyword evidence="3 4" id="KW-0472">Membrane</keyword>
<dbReference type="Pfam" id="PF03323">
    <property type="entry name" value="GerA"/>
    <property type="match status" value="1"/>
</dbReference>
<dbReference type="Proteomes" id="UP001589609">
    <property type="component" value="Unassembled WGS sequence"/>
</dbReference>
<feature type="transmembrane region" description="Helical" evidence="6">
    <location>
        <begin position="322"/>
        <end position="341"/>
    </location>
</feature>